<dbReference type="Pfam" id="PF15072">
    <property type="entry name" value="HROB"/>
    <property type="match status" value="1"/>
</dbReference>
<evidence type="ECO:0000313" key="3">
    <source>
        <dbReference type="EMBL" id="TRY62521.1"/>
    </source>
</evidence>
<dbReference type="PANTHER" id="PTHR14523:SF1">
    <property type="entry name" value="HOMOLOGOUS RECOMBINATION OB-FOLD PROTEIN"/>
    <property type="match status" value="1"/>
</dbReference>
<evidence type="ECO:0000259" key="2">
    <source>
        <dbReference type="Pfam" id="PF15072"/>
    </source>
</evidence>
<evidence type="ECO:0000256" key="1">
    <source>
        <dbReference type="SAM" id="MobiDB-lite"/>
    </source>
</evidence>
<sequence>MFGNDDDFPDFDLDSLEWNPSHPSNGVVASSHASTYVPNKPKCTNHSPNEVFRSVDLPQKRPSPSDDSKPELQWKRSRRKIPGPAGMLSAKVKHDLEAVQTQDQMASQTGTKVKIADSRVWRQMVQEHDLTPNNPKSLLNRYNIEWVKRKTCPGTGKKAPVLYCALKALDLTSMDPKIELEDPSGHVDGVIHRDVIDKFGPLIQIRSVLVLKNVHVIMNVLHHYVLITLNNLAHIYKPDGPSVISERILTLSQIDLERNARDLEEVEFKLVQKARVSTSEGPKHVMASIGGPGPQSCPRPNEAAKPKSSVNVASQFQFKAKLTANLKTSVASTSSPGNELLEGLDDDSLFGDF</sequence>
<protein>
    <recommendedName>
        <fullName evidence="2">Homologous recombination OB-fold protein OB-fold domain-containing protein</fullName>
    </recommendedName>
</protein>
<feature type="compositionally biased region" description="Polar residues" evidence="1">
    <location>
        <begin position="21"/>
        <end position="48"/>
    </location>
</feature>
<feature type="compositionally biased region" description="Acidic residues" evidence="1">
    <location>
        <begin position="1"/>
        <end position="15"/>
    </location>
</feature>
<name>A0A553NAQ1_TIGCA</name>
<comment type="caution">
    <text evidence="3">The sequence shown here is derived from an EMBL/GenBank/DDBJ whole genome shotgun (WGS) entry which is preliminary data.</text>
</comment>
<proteinExistence type="predicted"/>
<dbReference type="OMA" id="DESEYLX"/>
<dbReference type="EMBL" id="VCGU01000458">
    <property type="protein sequence ID" value="TRY62521.1"/>
    <property type="molecule type" value="Genomic_DNA"/>
</dbReference>
<dbReference type="Proteomes" id="UP000318571">
    <property type="component" value="Chromosome 10"/>
</dbReference>
<accession>A0A553NAQ1</accession>
<evidence type="ECO:0000313" key="4">
    <source>
        <dbReference type="Proteomes" id="UP000318571"/>
    </source>
</evidence>
<keyword evidence="4" id="KW-1185">Reference proteome</keyword>
<organism evidence="3 4">
    <name type="scientific">Tigriopus californicus</name>
    <name type="common">Marine copepod</name>
    <dbReference type="NCBI Taxonomy" id="6832"/>
    <lineage>
        <taxon>Eukaryota</taxon>
        <taxon>Metazoa</taxon>
        <taxon>Ecdysozoa</taxon>
        <taxon>Arthropoda</taxon>
        <taxon>Crustacea</taxon>
        <taxon>Multicrustacea</taxon>
        <taxon>Hexanauplia</taxon>
        <taxon>Copepoda</taxon>
        <taxon>Harpacticoida</taxon>
        <taxon>Harpacticidae</taxon>
        <taxon>Tigriopus</taxon>
    </lineage>
</organism>
<feature type="compositionally biased region" description="Polar residues" evidence="1">
    <location>
        <begin position="327"/>
        <end position="337"/>
    </location>
</feature>
<gene>
    <name evidence="3" type="ORF">TCAL_16612</name>
</gene>
<dbReference type="PANTHER" id="PTHR14523">
    <property type="entry name" value="UNCHARACTERIZED PROTEIN C17ORF53 HOMOLOG"/>
    <property type="match status" value="1"/>
</dbReference>
<dbReference type="AlphaFoldDB" id="A0A553NAQ1"/>
<feature type="compositionally biased region" description="Acidic residues" evidence="1">
    <location>
        <begin position="342"/>
        <end position="353"/>
    </location>
</feature>
<feature type="domain" description="Homologous recombination OB-fold protein OB-fold" evidence="2">
    <location>
        <begin position="157"/>
        <end position="239"/>
    </location>
</feature>
<dbReference type="GO" id="GO:0000725">
    <property type="term" value="P:recombinational repair"/>
    <property type="evidence" value="ECO:0007669"/>
    <property type="project" value="InterPro"/>
</dbReference>
<feature type="region of interest" description="Disordered" evidence="1">
    <location>
        <begin position="281"/>
        <end position="308"/>
    </location>
</feature>
<dbReference type="InterPro" id="IPR028045">
    <property type="entry name" value="HROB"/>
</dbReference>
<reference evidence="3 4" key="1">
    <citation type="journal article" date="2018" name="Nat. Ecol. Evol.">
        <title>Genomic signatures of mitonuclear coevolution across populations of Tigriopus californicus.</title>
        <authorList>
            <person name="Barreto F.S."/>
            <person name="Watson E.T."/>
            <person name="Lima T.G."/>
            <person name="Willett C.S."/>
            <person name="Edmands S."/>
            <person name="Li W."/>
            <person name="Burton R.S."/>
        </authorList>
    </citation>
    <scope>NUCLEOTIDE SEQUENCE [LARGE SCALE GENOMIC DNA]</scope>
    <source>
        <strain evidence="3 4">San Diego</strain>
    </source>
</reference>
<dbReference type="OrthoDB" id="21443at2759"/>
<feature type="region of interest" description="Disordered" evidence="1">
    <location>
        <begin position="327"/>
        <end position="353"/>
    </location>
</feature>
<feature type="region of interest" description="Disordered" evidence="1">
    <location>
        <begin position="1"/>
        <end position="85"/>
    </location>
</feature>
<feature type="compositionally biased region" description="Basic and acidic residues" evidence="1">
    <location>
        <begin position="63"/>
        <end position="74"/>
    </location>
</feature>
<dbReference type="InterPro" id="IPR058570">
    <property type="entry name" value="HROB_OB"/>
</dbReference>